<organism evidence="1 2">
    <name type="scientific">Rhizophagus irregularis</name>
    <dbReference type="NCBI Taxonomy" id="588596"/>
    <lineage>
        <taxon>Eukaryota</taxon>
        <taxon>Fungi</taxon>
        <taxon>Fungi incertae sedis</taxon>
        <taxon>Mucoromycota</taxon>
        <taxon>Glomeromycotina</taxon>
        <taxon>Glomeromycetes</taxon>
        <taxon>Glomerales</taxon>
        <taxon>Glomeraceae</taxon>
        <taxon>Rhizophagus</taxon>
    </lineage>
</organism>
<dbReference type="EMBL" id="LLXI01007543">
    <property type="protein sequence ID" value="PKY62618.1"/>
    <property type="molecule type" value="Genomic_DNA"/>
</dbReference>
<dbReference type="Proteomes" id="UP000234323">
    <property type="component" value="Unassembled WGS sequence"/>
</dbReference>
<evidence type="ECO:0000313" key="2">
    <source>
        <dbReference type="Proteomes" id="UP000234323"/>
    </source>
</evidence>
<comment type="caution">
    <text evidence="1">The sequence shown here is derived from an EMBL/GenBank/DDBJ whole genome shotgun (WGS) entry which is preliminary data.</text>
</comment>
<dbReference type="AlphaFoldDB" id="A0A2I1HUS7"/>
<accession>A0A2I1HUS7</accession>
<keyword evidence="2" id="KW-1185">Reference proteome</keyword>
<evidence type="ECO:0000313" key="1">
    <source>
        <dbReference type="EMBL" id="PKY62618.1"/>
    </source>
</evidence>
<name>A0A2I1HUS7_9GLOM</name>
<protein>
    <submittedName>
        <fullName evidence="1">Uncharacterized protein</fullName>
    </submittedName>
</protein>
<gene>
    <name evidence="1" type="ORF">RhiirA4_489402</name>
</gene>
<sequence>TGSWTSISAWNSGMGRAPGLQFRPETLEWDGLLDFNFSLKLWNGTGSWTSISAWNSGMGLSFTAIGTGF</sequence>
<feature type="non-terminal residue" evidence="1">
    <location>
        <position position="1"/>
    </location>
</feature>
<reference evidence="1 2" key="1">
    <citation type="submission" date="2015-10" db="EMBL/GenBank/DDBJ databases">
        <title>Genome analyses suggest a sexual origin of heterokaryosis in a supposedly ancient asexual fungus.</title>
        <authorList>
            <person name="Ropars J."/>
            <person name="Sedzielewska K."/>
            <person name="Noel J."/>
            <person name="Charron P."/>
            <person name="Farinelli L."/>
            <person name="Marton T."/>
            <person name="Kruger M."/>
            <person name="Pelin A."/>
            <person name="Brachmann A."/>
            <person name="Corradi N."/>
        </authorList>
    </citation>
    <scope>NUCLEOTIDE SEQUENCE [LARGE SCALE GENOMIC DNA]</scope>
    <source>
        <strain evidence="1 2">A4</strain>
    </source>
</reference>
<proteinExistence type="predicted"/>